<evidence type="ECO:0000313" key="9">
    <source>
        <dbReference type="EMBL" id="SSA44326.1"/>
    </source>
</evidence>
<dbReference type="EMBL" id="UETC01000003">
    <property type="protein sequence ID" value="SSA44326.1"/>
    <property type="molecule type" value="Genomic_DNA"/>
</dbReference>
<evidence type="ECO:0000256" key="4">
    <source>
        <dbReference type="ARBA" id="ARBA00022989"/>
    </source>
</evidence>
<dbReference type="Proteomes" id="UP000251571">
    <property type="component" value="Unassembled WGS sequence"/>
</dbReference>
<evidence type="ECO:0000256" key="2">
    <source>
        <dbReference type="ARBA" id="ARBA00022475"/>
    </source>
</evidence>
<evidence type="ECO:0000313" key="11">
    <source>
        <dbReference type="Proteomes" id="UP000251571"/>
    </source>
</evidence>
<dbReference type="Proteomes" id="UP000245839">
    <property type="component" value="Unassembled WGS sequence"/>
</dbReference>
<name>A0A2Y9AJW4_9RHOB</name>
<accession>A0A2Y9AJW4</accession>
<feature type="transmembrane region" description="Helical" evidence="6">
    <location>
        <begin position="154"/>
        <end position="173"/>
    </location>
</feature>
<protein>
    <submittedName>
        <fullName evidence="9">Tight adherence protein C</fullName>
    </submittedName>
</protein>
<dbReference type="OrthoDB" id="9810662at2"/>
<keyword evidence="2" id="KW-1003">Cell membrane</keyword>
<dbReference type="GO" id="GO:0005886">
    <property type="term" value="C:plasma membrane"/>
    <property type="evidence" value="ECO:0007669"/>
    <property type="project" value="UniProtKB-SubCell"/>
</dbReference>
<sequence length="332" mass="36123">MDEIFELFSQNTGLDPQIMVFAAIGLGAGLAFYGIVSAVTQVDPGTARLLQTRDARRQRREDKGLLLERVETSKGVLRTFVPKNPGELTKLKIKLIQAGYRRESAVRFYVLARIALGLGLPLAFVALLGVAALPNTILPPGVNARLAGLGQTEILAMLGMLTFVGFLLPARHVEGRALETRTRIMESFPNALDLLQISVEAGLGLDAAMTRVGNELAAVCPELSAEFLTVQRQIQAGRPRDVAMREMAARCGVDTVSSFVKVVQQSLQFGTPLTEALHVYASEMRLYRELAAQEMANKLPVKMSIALASFMLPALILMTVGPTVIRWLTYTG</sequence>
<evidence type="ECO:0000256" key="6">
    <source>
        <dbReference type="SAM" id="Phobius"/>
    </source>
</evidence>
<feature type="domain" description="Type II secretion system protein GspF" evidence="7">
    <location>
        <begin position="192"/>
        <end position="320"/>
    </location>
</feature>
<dbReference type="AlphaFoldDB" id="A0A2Y9AJW4"/>
<comment type="subcellular location">
    <subcellularLocation>
        <location evidence="1">Cell membrane</location>
        <topology evidence="1">Multi-pass membrane protein</topology>
    </subcellularLocation>
</comment>
<keyword evidence="3 6" id="KW-0812">Transmembrane</keyword>
<keyword evidence="5 6" id="KW-0472">Membrane</keyword>
<keyword evidence="10" id="KW-1185">Reference proteome</keyword>
<reference evidence="9 11" key="1">
    <citation type="submission" date="2016-10" db="EMBL/GenBank/DDBJ databases">
        <authorList>
            <person name="Cai Z."/>
        </authorList>
    </citation>
    <scope>NUCLEOTIDE SEQUENCE [LARGE SCALE GENOMIC DNA]</scope>
    <source>
        <strain evidence="9 11">DSM 25227</strain>
    </source>
</reference>
<evidence type="ECO:0000256" key="3">
    <source>
        <dbReference type="ARBA" id="ARBA00022692"/>
    </source>
</evidence>
<evidence type="ECO:0000313" key="10">
    <source>
        <dbReference type="Proteomes" id="UP000245839"/>
    </source>
</evidence>
<proteinExistence type="predicted"/>
<dbReference type="RefSeq" id="WP_109563892.1">
    <property type="nucleotide sequence ID" value="NZ_QGDJ01000003.1"/>
</dbReference>
<reference evidence="8 10" key="2">
    <citation type="submission" date="2018-03" db="EMBL/GenBank/DDBJ databases">
        <title>Genomic Encyclopedia of Archaeal and Bacterial Type Strains, Phase II (KMG-II): from individual species to whole genera.</title>
        <authorList>
            <person name="Goeker M."/>
        </authorList>
    </citation>
    <scope>NUCLEOTIDE SEQUENCE [LARGE SCALE GENOMIC DNA]</scope>
    <source>
        <strain evidence="8 10">DSM 25227</strain>
    </source>
</reference>
<dbReference type="Pfam" id="PF00482">
    <property type="entry name" value="T2SSF"/>
    <property type="match status" value="1"/>
</dbReference>
<evidence type="ECO:0000259" key="7">
    <source>
        <dbReference type="Pfam" id="PF00482"/>
    </source>
</evidence>
<feature type="transmembrane region" description="Helical" evidence="6">
    <location>
        <begin position="18"/>
        <end position="39"/>
    </location>
</feature>
<dbReference type="InterPro" id="IPR018076">
    <property type="entry name" value="T2SS_GspF_dom"/>
</dbReference>
<dbReference type="PANTHER" id="PTHR35007">
    <property type="entry name" value="INTEGRAL MEMBRANE PROTEIN-RELATED"/>
    <property type="match status" value="1"/>
</dbReference>
<dbReference type="PANTHER" id="PTHR35007:SF2">
    <property type="entry name" value="PILUS ASSEMBLE PROTEIN"/>
    <property type="match status" value="1"/>
</dbReference>
<feature type="transmembrane region" description="Helical" evidence="6">
    <location>
        <begin position="110"/>
        <end position="134"/>
    </location>
</feature>
<evidence type="ECO:0000256" key="5">
    <source>
        <dbReference type="ARBA" id="ARBA00023136"/>
    </source>
</evidence>
<feature type="transmembrane region" description="Helical" evidence="6">
    <location>
        <begin position="305"/>
        <end position="328"/>
    </location>
</feature>
<gene>
    <name evidence="8" type="ORF">BCF38_103115</name>
    <name evidence="9" type="ORF">SAMN05421539_103115</name>
</gene>
<organism evidence="9 11">
    <name type="scientific">Jannaschia seohaensis</name>
    <dbReference type="NCBI Taxonomy" id="475081"/>
    <lineage>
        <taxon>Bacteria</taxon>
        <taxon>Pseudomonadati</taxon>
        <taxon>Pseudomonadota</taxon>
        <taxon>Alphaproteobacteria</taxon>
        <taxon>Rhodobacterales</taxon>
        <taxon>Roseobacteraceae</taxon>
        <taxon>Jannaschia</taxon>
    </lineage>
</organism>
<keyword evidence="4 6" id="KW-1133">Transmembrane helix</keyword>
<dbReference type="EMBL" id="QGDJ01000003">
    <property type="protein sequence ID" value="PWJ20300.1"/>
    <property type="molecule type" value="Genomic_DNA"/>
</dbReference>
<evidence type="ECO:0000256" key="1">
    <source>
        <dbReference type="ARBA" id="ARBA00004651"/>
    </source>
</evidence>
<evidence type="ECO:0000313" key="8">
    <source>
        <dbReference type="EMBL" id="PWJ20300.1"/>
    </source>
</evidence>